<evidence type="ECO:0000313" key="3">
    <source>
        <dbReference type="EMBL" id="KAG0706021.1"/>
    </source>
</evidence>
<dbReference type="SUPFAM" id="SSF48726">
    <property type="entry name" value="Immunoglobulin"/>
    <property type="match status" value="1"/>
</dbReference>
<gene>
    <name evidence="3" type="ORF">GWK47_024386</name>
</gene>
<dbReference type="PROSITE" id="PS50835">
    <property type="entry name" value="IG_LIKE"/>
    <property type="match status" value="1"/>
</dbReference>
<proteinExistence type="predicted"/>
<dbReference type="PANTHER" id="PTHR21261">
    <property type="entry name" value="BEAT PROTEIN"/>
    <property type="match status" value="1"/>
</dbReference>
<accession>A0A8J5CCG6</accession>
<name>A0A8J5CCG6_CHIOP</name>
<sequence>MVDESTERSVVLQNVSEETSGIFKCEVMGEGPSFRTAVETKAMNVVVTPKLVEIHTRPFHEPPVFHIGERVSLNCTATGAKPRAHLAWHVNGQPVKEHVSRYPDFEDQRGRVTSTVRISWDPPAYFIKGVAHVECHALVGGHNTTATKKIYLDPASSAAFNHQYASAGCQLPTTWAMLSLASFLLARLLPIGRHRP</sequence>
<evidence type="ECO:0000259" key="2">
    <source>
        <dbReference type="PROSITE" id="PS50835"/>
    </source>
</evidence>
<dbReference type="Gene3D" id="2.60.40.10">
    <property type="entry name" value="Immunoglobulins"/>
    <property type="match status" value="1"/>
</dbReference>
<dbReference type="InterPro" id="IPR007110">
    <property type="entry name" value="Ig-like_dom"/>
</dbReference>
<dbReference type="Pfam" id="PF08205">
    <property type="entry name" value="C2-set_2"/>
    <property type="match status" value="1"/>
</dbReference>
<dbReference type="AlphaFoldDB" id="A0A8J5CCG6"/>
<evidence type="ECO:0000256" key="1">
    <source>
        <dbReference type="ARBA" id="ARBA00023157"/>
    </source>
</evidence>
<keyword evidence="1" id="KW-1015">Disulfide bond</keyword>
<dbReference type="InterPro" id="IPR013783">
    <property type="entry name" value="Ig-like_fold"/>
</dbReference>
<dbReference type="InterPro" id="IPR036179">
    <property type="entry name" value="Ig-like_dom_sf"/>
</dbReference>
<keyword evidence="4" id="KW-1185">Reference proteome</keyword>
<reference evidence="3" key="1">
    <citation type="submission" date="2020-07" db="EMBL/GenBank/DDBJ databases">
        <title>The High-quality genome of the commercially important snow crab, Chionoecetes opilio.</title>
        <authorList>
            <person name="Jeong J.-H."/>
            <person name="Ryu S."/>
        </authorList>
    </citation>
    <scope>NUCLEOTIDE SEQUENCE</scope>
    <source>
        <strain evidence="3">MADBK_172401_WGS</strain>
        <tissue evidence="3">Digestive gland</tissue>
    </source>
</reference>
<dbReference type="OrthoDB" id="6415662at2759"/>
<dbReference type="PANTHER" id="PTHR21261:SF15">
    <property type="entry name" value="BEATEN PATH IIIA, ISOFORM D-RELATED"/>
    <property type="match status" value="1"/>
</dbReference>
<evidence type="ECO:0000313" key="4">
    <source>
        <dbReference type="Proteomes" id="UP000770661"/>
    </source>
</evidence>
<dbReference type="InterPro" id="IPR013162">
    <property type="entry name" value="CD80_C2-set"/>
</dbReference>
<feature type="domain" description="Ig-like" evidence="2">
    <location>
        <begin position="49"/>
        <end position="151"/>
    </location>
</feature>
<comment type="caution">
    <text evidence="3">The sequence shown here is derived from an EMBL/GenBank/DDBJ whole genome shotgun (WGS) entry which is preliminary data.</text>
</comment>
<organism evidence="3 4">
    <name type="scientific">Chionoecetes opilio</name>
    <name type="common">Atlantic snow crab</name>
    <name type="synonym">Cancer opilio</name>
    <dbReference type="NCBI Taxonomy" id="41210"/>
    <lineage>
        <taxon>Eukaryota</taxon>
        <taxon>Metazoa</taxon>
        <taxon>Ecdysozoa</taxon>
        <taxon>Arthropoda</taxon>
        <taxon>Crustacea</taxon>
        <taxon>Multicrustacea</taxon>
        <taxon>Malacostraca</taxon>
        <taxon>Eumalacostraca</taxon>
        <taxon>Eucarida</taxon>
        <taxon>Decapoda</taxon>
        <taxon>Pleocyemata</taxon>
        <taxon>Brachyura</taxon>
        <taxon>Eubrachyura</taxon>
        <taxon>Majoidea</taxon>
        <taxon>Majidae</taxon>
        <taxon>Chionoecetes</taxon>
    </lineage>
</organism>
<protein>
    <recommendedName>
        <fullName evidence="2">Ig-like domain-containing protein</fullName>
    </recommendedName>
</protein>
<dbReference type="EMBL" id="JACEEZ010024965">
    <property type="protein sequence ID" value="KAG0706021.1"/>
    <property type="molecule type" value="Genomic_DNA"/>
</dbReference>
<dbReference type="Proteomes" id="UP000770661">
    <property type="component" value="Unassembled WGS sequence"/>
</dbReference>